<organism evidence="1">
    <name type="scientific">Triticum aestivum</name>
    <name type="common">Wheat</name>
    <dbReference type="NCBI Taxonomy" id="4565"/>
    <lineage>
        <taxon>Eukaryota</taxon>
        <taxon>Viridiplantae</taxon>
        <taxon>Streptophyta</taxon>
        <taxon>Embryophyta</taxon>
        <taxon>Tracheophyta</taxon>
        <taxon>Spermatophyta</taxon>
        <taxon>Magnoliopsida</taxon>
        <taxon>Liliopsida</taxon>
        <taxon>Poales</taxon>
        <taxon>Poaceae</taxon>
        <taxon>BOP clade</taxon>
        <taxon>Pooideae</taxon>
        <taxon>Triticodae</taxon>
        <taxon>Triticeae</taxon>
        <taxon>Triticinae</taxon>
        <taxon>Triticum</taxon>
    </lineage>
</organism>
<dbReference type="Proteomes" id="UP000019116">
    <property type="component" value="Chromosome 6D"/>
</dbReference>
<dbReference type="Gramene" id="TraesLAC6D03G03623680.1">
    <property type="protein sequence ID" value="TraesLAC6D03G03623680.1.CDS1"/>
    <property type="gene ID" value="TraesLAC6D03G03623680"/>
</dbReference>
<dbReference type="Gramene" id="TraesWEE_scaffold_093709_01G000100.1">
    <property type="protein sequence ID" value="TraesWEE_scaffold_093709_01G000100.1"/>
    <property type="gene ID" value="TraesWEE_scaffold_093709_01G000100"/>
</dbReference>
<dbReference type="Gramene" id="TraesSYM6D03G03620110.1">
    <property type="protein sequence ID" value="TraesSYM6D03G03620110.1.CDS1"/>
    <property type="gene ID" value="TraesSYM6D03G03620110"/>
</dbReference>
<sequence length="181" mass="19520">MSKTSPLHRVIDAGQWDAERLLGRLIIVVHAAFLDAGFVPATAAAKDPEQGRISKQQGATASTLSLRYAVPQLRQDTGAAALRMFAHGRHVVFYVRGDRRLGTYWVCVDALAAARYLSYGLDDTARALRRDAQAAALWGALADGLCRRVLAAMCRENGVALEPTFMSLPGDAKAAILARIS</sequence>
<dbReference type="Gene3D" id="3.40.1000.30">
    <property type="match status" value="1"/>
</dbReference>
<protein>
    <submittedName>
        <fullName evidence="1">Uncharacterized protein</fullName>
    </submittedName>
</protein>
<dbReference type="Gramene" id="TraesJUL6D03G03706180.1">
    <property type="protein sequence ID" value="TraesJUL6D03G03706180.1.CDS1"/>
    <property type="gene ID" value="TraesJUL6D03G03706180"/>
</dbReference>
<dbReference type="PANTHER" id="PTHR34791:SF1">
    <property type="entry name" value="OS02G0272100 PROTEIN"/>
    <property type="match status" value="1"/>
</dbReference>
<dbReference type="Gramene" id="TraesJAG6D03G03656460.1">
    <property type="protein sequence ID" value="TraesJAG6D03G03656460.1.CDS1"/>
    <property type="gene ID" value="TraesJAG6D03G03656460"/>
</dbReference>
<dbReference type="Gramene" id="TraesMAC6D03G03671820.1">
    <property type="protein sequence ID" value="TraesMAC6D03G03671820.1.CDS1"/>
    <property type="gene ID" value="TraesMAC6D03G03671820"/>
</dbReference>
<dbReference type="OMA" id="AAMCREN"/>
<accession>A0A3B6QD50</accession>
<keyword evidence="2" id="KW-1185">Reference proteome</keyword>
<evidence type="ECO:0000313" key="1">
    <source>
        <dbReference type="EnsemblPlants" id="TraesCS6D02G095100.1.cds1"/>
    </source>
</evidence>
<dbReference type="PANTHER" id="PTHR34791">
    <property type="entry name" value="OS02G0272100 PROTEIN"/>
    <property type="match status" value="1"/>
</dbReference>
<dbReference type="Gramene" id="TraesROB_scaffold_094499_01G000200.1">
    <property type="protein sequence ID" value="TraesROB_scaffold_094499_01G000200.1"/>
    <property type="gene ID" value="TraesROB_scaffold_094499_01G000200"/>
</dbReference>
<dbReference type="Gramene" id="TraesARI6D03G03637320.1">
    <property type="protein sequence ID" value="TraesARI6D03G03637320.1.CDS1"/>
    <property type="gene ID" value="TraesARI6D03G03637320"/>
</dbReference>
<gene>
    <name evidence="1" type="primary">LOC123141161</name>
</gene>
<name>A0A3B6QD50_WHEAT</name>
<dbReference type="Gramene" id="TraesCS6D03G0205900.1">
    <property type="protein sequence ID" value="TraesCS6D03G0205900.1.CDS1"/>
    <property type="gene ID" value="TraesCS6D03G0205900"/>
</dbReference>
<reference evidence="1" key="2">
    <citation type="submission" date="2018-10" db="UniProtKB">
        <authorList>
            <consortium name="EnsemblPlants"/>
        </authorList>
    </citation>
    <scope>IDENTIFICATION</scope>
</reference>
<dbReference type="OrthoDB" id="684434at2759"/>
<dbReference type="KEGG" id="taes:123141161"/>
<dbReference type="Gramene" id="TraesCAD_scaffold_109567_01G000100.1">
    <property type="protein sequence ID" value="TraesCAD_scaffold_109567_01G000100.1"/>
    <property type="gene ID" value="TraesCAD_scaffold_109567_01G000100"/>
</dbReference>
<evidence type="ECO:0000313" key="2">
    <source>
        <dbReference type="Proteomes" id="UP000019116"/>
    </source>
</evidence>
<dbReference type="AlphaFoldDB" id="A0A3B6QD50"/>
<dbReference type="Gramene" id="TraesSTA6D03G03667130.1">
    <property type="protein sequence ID" value="TraesSTA6D03G03667130.1.CDS1"/>
    <property type="gene ID" value="TraesSTA6D03G03667130"/>
</dbReference>
<dbReference type="RefSeq" id="XP_044416316.1">
    <property type="nucleotide sequence ID" value="XM_044560381.1"/>
</dbReference>
<proteinExistence type="predicted"/>
<dbReference type="GeneID" id="123141161"/>
<reference evidence="1" key="1">
    <citation type="submission" date="2018-08" db="EMBL/GenBank/DDBJ databases">
        <authorList>
            <person name="Rossello M."/>
        </authorList>
    </citation>
    <scope>NUCLEOTIDE SEQUENCE [LARGE SCALE GENOMIC DNA]</scope>
    <source>
        <strain evidence="1">cv. Chinese Spring</strain>
    </source>
</reference>
<dbReference type="Gramene" id="TraesCS6D02G095100.1">
    <property type="protein sequence ID" value="TraesCS6D02G095100.1.cds1"/>
    <property type="gene ID" value="TraesCS6D02G095100"/>
</dbReference>
<dbReference type="Gramene" id="TraesCLE_scaffold_098537_01G000200.1">
    <property type="protein sequence ID" value="TraesCLE_scaffold_098537_01G000200.1"/>
    <property type="gene ID" value="TraesCLE_scaffold_098537_01G000200"/>
</dbReference>
<dbReference type="EnsemblPlants" id="TraesCS6D02G095100.1">
    <property type="protein sequence ID" value="TraesCS6D02G095100.1.cds1"/>
    <property type="gene ID" value="TraesCS6D02G095100"/>
</dbReference>
<dbReference type="Gramene" id="TraesNOR6D03G03713670.1">
    <property type="protein sequence ID" value="TraesNOR6D03G03713670.1.CDS1"/>
    <property type="gene ID" value="TraesNOR6D03G03713670"/>
</dbReference>
<dbReference type="Gramene" id="TraesLDM6D03G03676980.1">
    <property type="protein sequence ID" value="TraesLDM6D03G03676980.1.CDS1"/>
    <property type="gene ID" value="TraesLDM6D03G03676980"/>
</dbReference>